<protein>
    <submittedName>
        <fullName evidence="2">Uncharacterized protein</fullName>
    </submittedName>
</protein>
<evidence type="ECO:0000313" key="5">
    <source>
        <dbReference type="Proteomes" id="UP000564836"/>
    </source>
</evidence>
<evidence type="ECO:0000313" key="6">
    <source>
        <dbReference type="Proteomes" id="UP000664702"/>
    </source>
</evidence>
<dbReference type="Proteomes" id="UP000664702">
    <property type="component" value="Chromosome"/>
</dbReference>
<proteinExistence type="predicted"/>
<organism evidence="2">
    <name type="scientific">Bradyrhizobium barranii subsp. barranii</name>
    <dbReference type="NCBI Taxonomy" id="2823807"/>
    <lineage>
        <taxon>Bacteria</taxon>
        <taxon>Pseudomonadati</taxon>
        <taxon>Pseudomonadota</taxon>
        <taxon>Alphaproteobacteria</taxon>
        <taxon>Hyphomicrobiales</taxon>
        <taxon>Nitrobacteraceae</taxon>
        <taxon>Bradyrhizobium</taxon>
        <taxon>Bradyrhizobium barranii</taxon>
    </lineage>
</organism>
<dbReference type="KEGG" id="bban:J4G43_024055"/>
<reference evidence="5 6" key="4">
    <citation type="journal article" date="2022" name="Int. J. Syst. Evol. Microbiol.">
        <title>Strains of Bradyrhizobium barranii sp. nov. associated with legumes native to Canada are symbionts of soybeans and belong to different subspecies (subsp. barranii subsp. nov. and subsp. apii subsp. nov.) and symbiovars (sv. glycinearum and sv. septentrionale).</title>
        <authorList>
            <person name="Bromfield E.S.P."/>
            <person name="Cloutier S."/>
            <person name="Wasai-Hara S."/>
            <person name="Minamisawa K."/>
        </authorList>
    </citation>
    <scope>NUCLEOTIDE SEQUENCE [LARGE SCALE GENOMIC DNA]</scope>
    <source>
        <strain evidence="6">144S4</strain>
        <strain evidence="3 5">323S2</strain>
    </source>
</reference>
<dbReference type="EMBL" id="JACBFH010000001">
    <property type="protein sequence ID" value="NYY94415.1"/>
    <property type="molecule type" value="Genomic_DNA"/>
</dbReference>
<evidence type="ECO:0000313" key="4">
    <source>
        <dbReference type="EMBL" id="UGX98738.1"/>
    </source>
</evidence>
<dbReference type="AlphaFoldDB" id="A0A7Z0TW84"/>
<reference evidence="1" key="3">
    <citation type="submission" date="2021-03" db="EMBL/GenBank/DDBJ databases">
        <title>Whole Genome Sequence of Bradyrhizobium sp. Strain 144S4.</title>
        <authorList>
            <person name="Bromfield E.S.P."/>
            <person name="Cloutier S."/>
        </authorList>
    </citation>
    <scope>NUCLEOTIDE SEQUENCE [LARGE SCALE GENOMIC DNA]</scope>
    <source>
        <strain evidence="1">144S4</strain>
    </source>
</reference>
<name>A0A7Z0TW84_9BRAD</name>
<dbReference type="EMBL" id="CP088280">
    <property type="protein sequence ID" value="UGX98738.1"/>
    <property type="molecule type" value="Genomic_DNA"/>
</dbReference>
<dbReference type="RefSeq" id="WP_038945786.1">
    <property type="nucleotide sequence ID" value="NZ_CP086136.1"/>
</dbReference>
<sequence length="60" mass="6791">MLQITAPHFCAGLIVEDGKVTEAAPILKWAIGKTDNELRAYCARKSWRVREISEHPAQNR</sequence>
<accession>A0A7Z0TW84</accession>
<evidence type="ECO:0000313" key="1">
    <source>
        <dbReference type="EMBL" id="MBO1864267.1"/>
    </source>
</evidence>
<dbReference type="Proteomes" id="UP000564836">
    <property type="component" value="Chromosome"/>
</dbReference>
<gene>
    <name evidence="4" type="ORF">G6321_00027935</name>
    <name evidence="2" type="ORF">G6321_40300</name>
    <name evidence="3" type="ORF">J4G43_024055</name>
    <name evidence="1" type="ORF">J4G43_26080</name>
</gene>
<dbReference type="EMBL" id="CP086136">
    <property type="protein sequence ID" value="UEM17027.1"/>
    <property type="molecule type" value="Genomic_DNA"/>
</dbReference>
<reference evidence="2" key="2">
    <citation type="submission" date="2020-06" db="EMBL/GenBank/DDBJ databases">
        <title>Whole Genome Sequence of Bradyrhizobium sp. Strain 323S2.</title>
        <authorList>
            <person name="Bromfield E.S.P."/>
        </authorList>
    </citation>
    <scope>NUCLEOTIDE SEQUENCE [LARGE SCALE GENOMIC DNA]</scope>
    <source>
        <strain evidence="2">323S2</strain>
    </source>
</reference>
<evidence type="ECO:0000313" key="2">
    <source>
        <dbReference type="EMBL" id="NYY94415.1"/>
    </source>
</evidence>
<dbReference type="EMBL" id="JAGEMI010000001">
    <property type="protein sequence ID" value="MBO1864267.1"/>
    <property type="molecule type" value="Genomic_DNA"/>
</dbReference>
<reference evidence="4 5" key="1">
    <citation type="journal article" date="2017" name="Syst. Appl. Microbiol.">
        <title>Soybeans inoculated with root zone soils of Canadian native legumes harbour diverse and novel Bradyrhizobium spp. that possess agricultural potential.</title>
        <authorList>
            <person name="Bromfield E.S.P."/>
            <person name="Cloutier S."/>
            <person name="Tambong J.T."/>
            <person name="Tran Thi T.V."/>
        </authorList>
    </citation>
    <scope>NUCLEOTIDE SEQUENCE [LARGE SCALE GENOMIC DNA]</scope>
    <source>
        <strain evidence="4 5">323S2</strain>
    </source>
</reference>
<evidence type="ECO:0000313" key="3">
    <source>
        <dbReference type="EMBL" id="UEM17027.1"/>
    </source>
</evidence>